<feature type="region of interest" description="Disordered" evidence="1">
    <location>
        <begin position="23"/>
        <end position="45"/>
    </location>
</feature>
<name>X1L617_9ZZZZ</name>
<feature type="compositionally biased region" description="Basic and acidic residues" evidence="1">
    <location>
        <begin position="26"/>
        <end position="41"/>
    </location>
</feature>
<evidence type="ECO:0000313" key="2">
    <source>
        <dbReference type="EMBL" id="GAI14797.1"/>
    </source>
</evidence>
<sequence length="76" mass="8384">MKSIAVSKTGRAKIKIWKPTMLMKNNEGKAPHPMASRKEISSGKPRARAMLFTRGATLARVAPWTTNSTMGEGTRR</sequence>
<protein>
    <submittedName>
        <fullName evidence="2">Uncharacterized protein</fullName>
    </submittedName>
</protein>
<proteinExistence type="predicted"/>
<evidence type="ECO:0000256" key="1">
    <source>
        <dbReference type="SAM" id="MobiDB-lite"/>
    </source>
</evidence>
<organism evidence="2">
    <name type="scientific">marine sediment metagenome</name>
    <dbReference type="NCBI Taxonomy" id="412755"/>
    <lineage>
        <taxon>unclassified sequences</taxon>
        <taxon>metagenomes</taxon>
        <taxon>ecological metagenomes</taxon>
    </lineage>
</organism>
<reference evidence="2" key="1">
    <citation type="journal article" date="2014" name="Front. Microbiol.">
        <title>High frequency of phylogenetically diverse reductive dehalogenase-homologous genes in deep subseafloor sedimentary metagenomes.</title>
        <authorList>
            <person name="Kawai M."/>
            <person name="Futagami T."/>
            <person name="Toyoda A."/>
            <person name="Takaki Y."/>
            <person name="Nishi S."/>
            <person name="Hori S."/>
            <person name="Arai W."/>
            <person name="Tsubouchi T."/>
            <person name="Morono Y."/>
            <person name="Uchiyama I."/>
            <person name="Ito T."/>
            <person name="Fujiyama A."/>
            <person name="Inagaki F."/>
            <person name="Takami H."/>
        </authorList>
    </citation>
    <scope>NUCLEOTIDE SEQUENCE</scope>
    <source>
        <strain evidence="2">Expedition CK06-06</strain>
    </source>
</reference>
<comment type="caution">
    <text evidence="2">The sequence shown here is derived from an EMBL/GenBank/DDBJ whole genome shotgun (WGS) entry which is preliminary data.</text>
</comment>
<gene>
    <name evidence="2" type="ORF">S06H3_13481</name>
</gene>
<accession>X1L617</accession>
<dbReference type="AlphaFoldDB" id="X1L617"/>
<dbReference type="EMBL" id="BARV01006583">
    <property type="protein sequence ID" value="GAI14797.1"/>
    <property type="molecule type" value="Genomic_DNA"/>
</dbReference>